<organism evidence="1 2">
    <name type="scientific">Sistotremastrum niveocremeum HHB9708</name>
    <dbReference type="NCBI Taxonomy" id="1314777"/>
    <lineage>
        <taxon>Eukaryota</taxon>
        <taxon>Fungi</taxon>
        <taxon>Dikarya</taxon>
        <taxon>Basidiomycota</taxon>
        <taxon>Agaricomycotina</taxon>
        <taxon>Agaricomycetes</taxon>
        <taxon>Sistotremastrales</taxon>
        <taxon>Sistotremastraceae</taxon>
        <taxon>Sertulicium</taxon>
        <taxon>Sertulicium niveocremeum</taxon>
    </lineage>
</organism>
<dbReference type="OrthoDB" id="2269034at2759"/>
<dbReference type="SUPFAM" id="SSF52047">
    <property type="entry name" value="RNI-like"/>
    <property type="match status" value="1"/>
</dbReference>
<keyword evidence="2" id="KW-1185">Reference proteome</keyword>
<dbReference type="Proteomes" id="UP000076722">
    <property type="component" value="Unassembled WGS sequence"/>
</dbReference>
<sequence>MDEDNSQATSTALSTICADFKQKISRVIQDRARHLDGSCEALMKMQETFQEVESNVSASMQTMKWQLNQKAPVERLAPELIHEILRYCKLRTRSYIPAAFSISTRWRNVAIGSADLWTDVSLPMHPKLFSLIEARSGNRPLDVDVPIGDDCDERSLDERIGEPLRKVANRISNLSIFWSGERSRLQSVDDFLRSHVSGCEFTMLESFDLSECSYQEQGKTCLLVMPALKKLVLEGDPETKPRIQASALTDLHFSWTTMTSRDLLPLLAEFPHLEHCHIVNETSGYETMVKPTPWSPSLNNLRSLSVCALCITEMIHFFAHITIPFSACVMAEVEREREVDDDVSFADFLGPRIATFEEMRIKEERRGTTTYAFTSRSGTTLRAIDRTSDSTDLNSFSSVVSYTNSLTLIKLHVKALPSLSHLSNALRSCPLVTHIGVHTQKADFARLLDALRSEEPEKSIPCPRLDSLDCSETEFCRSRLQSFLEFRKSKGFGIRKLKTTRGFSDSSVEALTSLIDEHQQLDTVREQTLQKVEFLSSYVMCYSDTCGHHAIRRSPSIDNPLLSGFFLGFAAVERCIEHNFVVKTASNWRRSESLEELSRQVDAEAANHGLDGAARGMIVGADALRFEKFLQVRKKGMPAVIDDSMNGSAYGFRLTAAGNTSRKFAGKKQGRDYVGANEPIWRLENVFCLCSNSQAKAARLVNVNALRSHIPRAKRRSKHKRTTFVMEFATRRTESHARNHTSF</sequence>
<evidence type="ECO:0008006" key="3">
    <source>
        <dbReference type="Google" id="ProtNLM"/>
    </source>
</evidence>
<proteinExistence type="predicted"/>
<dbReference type="AlphaFoldDB" id="A0A164SSY2"/>
<gene>
    <name evidence="1" type="ORF">SISNIDRAFT_467374</name>
</gene>
<dbReference type="Gene3D" id="3.80.10.10">
    <property type="entry name" value="Ribonuclease Inhibitor"/>
    <property type="match status" value="1"/>
</dbReference>
<evidence type="ECO:0000313" key="2">
    <source>
        <dbReference type="Proteomes" id="UP000076722"/>
    </source>
</evidence>
<protein>
    <recommendedName>
        <fullName evidence="3">F-box domain-containing protein</fullName>
    </recommendedName>
</protein>
<dbReference type="EMBL" id="KV419413">
    <property type="protein sequence ID" value="KZS91773.1"/>
    <property type="molecule type" value="Genomic_DNA"/>
</dbReference>
<name>A0A164SSY2_9AGAM</name>
<dbReference type="InterPro" id="IPR032675">
    <property type="entry name" value="LRR_dom_sf"/>
</dbReference>
<evidence type="ECO:0000313" key="1">
    <source>
        <dbReference type="EMBL" id="KZS91773.1"/>
    </source>
</evidence>
<accession>A0A164SSY2</accession>
<reference evidence="1 2" key="1">
    <citation type="journal article" date="2016" name="Mol. Biol. Evol.">
        <title>Comparative Genomics of Early-Diverging Mushroom-Forming Fungi Provides Insights into the Origins of Lignocellulose Decay Capabilities.</title>
        <authorList>
            <person name="Nagy L.G."/>
            <person name="Riley R."/>
            <person name="Tritt A."/>
            <person name="Adam C."/>
            <person name="Daum C."/>
            <person name="Floudas D."/>
            <person name="Sun H."/>
            <person name="Yadav J.S."/>
            <person name="Pangilinan J."/>
            <person name="Larsson K.H."/>
            <person name="Matsuura K."/>
            <person name="Barry K."/>
            <person name="Labutti K."/>
            <person name="Kuo R."/>
            <person name="Ohm R.A."/>
            <person name="Bhattacharya S.S."/>
            <person name="Shirouzu T."/>
            <person name="Yoshinaga Y."/>
            <person name="Martin F.M."/>
            <person name="Grigoriev I.V."/>
            <person name="Hibbett D.S."/>
        </authorList>
    </citation>
    <scope>NUCLEOTIDE SEQUENCE [LARGE SCALE GENOMIC DNA]</scope>
    <source>
        <strain evidence="1 2">HHB9708</strain>
    </source>
</reference>